<accession>A0A371GLW9</accession>
<evidence type="ECO:0000259" key="6">
    <source>
        <dbReference type="Pfam" id="PF23559"/>
    </source>
</evidence>
<evidence type="ECO:0000259" key="7">
    <source>
        <dbReference type="Pfam" id="PF23598"/>
    </source>
</evidence>
<dbReference type="GO" id="GO:0043531">
    <property type="term" value="F:ADP binding"/>
    <property type="evidence" value="ECO:0007669"/>
    <property type="project" value="InterPro"/>
</dbReference>
<evidence type="ECO:0000256" key="3">
    <source>
        <dbReference type="ARBA" id="ARBA00022821"/>
    </source>
</evidence>
<feature type="non-terminal residue" evidence="8">
    <location>
        <position position="1"/>
    </location>
</feature>
<dbReference type="Pfam" id="PF00931">
    <property type="entry name" value="NB-ARC"/>
    <property type="match status" value="1"/>
</dbReference>
<feature type="domain" description="Disease resistance N-terminal" evidence="5">
    <location>
        <begin position="21"/>
        <end position="111"/>
    </location>
</feature>
<dbReference type="InterPro" id="IPR044974">
    <property type="entry name" value="Disease_R_plants"/>
</dbReference>
<dbReference type="PRINTS" id="PR00364">
    <property type="entry name" value="DISEASERSIST"/>
</dbReference>
<gene>
    <name evidence="8" type="primary">RPM1</name>
    <name evidence="8" type="ORF">CR513_26462</name>
</gene>
<dbReference type="InterPro" id="IPR038005">
    <property type="entry name" value="RX-like_CC"/>
</dbReference>
<proteinExistence type="predicted"/>
<dbReference type="Gene3D" id="1.20.5.4130">
    <property type="match status" value="1"/>
</dbReference>
<dbReference type="Gene3D" id="3.40.50.300">
    <property type="entry name" value="P-loop containing nucleotide triphosphate hydrolases"/>
    <property type="match status" value="1"/>
</dbReference>
<keyword evidence="9" id="KW-1185">Reference proteome</keyword>
<dbReference type="Pfam" id="PF23559">
    <property type="entry name" value="WHD_DRP"/>
    <property type="match status" value="1"/>
</dbReference>
<dbReference type="OrthoDB" id="1414884at2759"/>
<sequence length="1029" mass="118786">MLHSPQSKKESYTKMAEASAVSLARQHVLPKFLEAVNMLRDLPKEVAYITDELESFQDIIHKADEVVEAEEDKDRRERMKRRVMRLREAAFRMEDVIDEYMICEEKQHDDPRCAALLCEVVDYIKTLIPRLQIAYKIRDLKPLARAERDGFQSQFPLEQRPNSSRGNQDVKWNNLRMAPLYTEEAKVVGFDDPRDKLKDWLIKGRVERSVISVVGMAGLGKTTLAKQVFDDKEVIANFDCHACITVSQLYDVEKLLRDMLRKFCKEQREDPPHDVSNMDRMSLIDEVRNHLRHKRYVVLFDDVWNDKFWDDVEFAIVDDKNSSRILITTRYEKVAEFCKKSSFVQVHELKPLIEEKSLELFYKRAFQYGFNGCCPKELVAISLEIVRKCKGLPLAIVAIAGVLSRKSKSVPEWKLFSQNLSLELERNSELNNITKILGLSYDDLPYNLRECLLYFGMYPEDYEVKSNRLIRQWIAEGFVKPERGKALEEVAKQYLTELIHRNLVQVTSFTIDGKVKGCRVHDLLHEMILRKSKDTGFCQYIGDNGEHDQSVSSGIVRRLTIATDSNALIRSTESSHIRSILIITDKELSEQLVRRIPTKCMLLKVLHFEDALIYYVPENLGNLIHLKYLSFRNTWLKCLPKSIGKLQNLETLDVRQTHVSELPKEICKLKKLHHLLADEISSSLLKDCLGGMTSLQRLRLLNIDDDDDGVVIRELGKLKQLRELRMCKLRREHGNTLCSSINEMQLLEVLWIDTEVINLQFVSPMSTLGKLYLSGKLEGLPNWIPQLQNLVKLFFVWSKLTNDPLESLKDMPSLALLSFKLYAYEGETLHFQSGGFQQLKTLQLENMENLNSIFIDNGALSSLENLDLTVIPKLKTLPSGFQHLEKLKVLNILHMPLELEENIATNGGKEHWIVQNVPGLRIFSEMQIFDECCKSKIGLKIWPPVLIFMMEIDVQKLKHLEFKIPSAIQHLEKLQVLNILSMPIEFQNTIAVNAGQAHWKGPSTTILTSSNFFYSSQIILSVTYAKMKN</sequence>
<dbReference type="FunFam" id="3.40.50.300:FF:001091">
    <property type="entry name" value="Probable disease resistance protein At1g61300"/>
    <property type="match status" value="1"/>
</dbReference>
<dbReference type="InterPro" id="IPR036388">
    <property type="entry name" value="WH-like_DNA-bd_sf"/>
</dbReference>
<name>A0A371GLW9_MUCPR</name>
<dbReference type="Pfam" id="PF18052">
    <property type="entry name" value="Rx_N"/>
    <property type="match status" value="1"/>
</dbReference>
<keyword evidence="3" id="KW-0611">Plant defense</keyword>
<dbReference type="EMBL" id="QJKJ01005091">
    <property type="protein sequence ID" value="RDX91545.1"/>
    <property type="molecule type" value="Genomic_DNA"/>
</dbReference>
<evidence type="ECO:0000259" key="4">
    <source>
        <dbReference type="Pfam" id="PF00931"/>
    </source>
</evidence>
<evidence type="ECO:0000256" key="1">
    <source>
        <dbReference type="ARBA" id="ARBA00022737"/>
    </source>
</evidence>
<dbReference type="STRING" id="157652.A0A371GLW9"/>
<dbReference type="AlphaFoldDB" id="A0A371GLW9"/>
<dbReference type="InterPro" id="IPR055414">
    <property type="entry name" value="LRR_R13L4/SHOC2-like"/>
</dbReference>
<dbReference type="Gene3D" id="3.80.10.10">
    <property type="entry name" value="Ribonuclease Inhibitor"/>
    <property type="match status" value="2"/>
</dbReference>
<evidence type="ECO:0000313" key="8">
    <source>
        <dbReference type="EMBL" id="RDX91545.1"/>
    </source>
</evidence>
<dbReference type="SUPFAM" id="SSF52058">
    <property type="entry name" value="L domain-like"/>
    <property type="match status" value="1"/>
</dbReference>
<dbReference type="InterPro" id="IPR027417">
    <property type="entry name" value="P-loop_NTPase"/>
</dbReference>
<dbReference type="Pfam" id="PF23598">
    <property type="entry name" value="LRR_14"/>
    <property type="match status" value="1"/>
</dbReference>
<feature type="domain" description="NB-ARC" evidence="4">
    <location>
        <begin position="192"/>
        <end position="367"/>
    </location>
</feature>
<dbReference type="Proteomes" id="UP000257109">
    <property type="component" value="Unassembled WGS sequence"/>
</dbReference>
<dbReference type="FunFam" id="1.10.10.10:FF:000322">
    <property type="entry name" value="Probable disease resistance protein At1g63360"/>
    <property type="match status" value="1"/>
</dbReference>
<dbReference type="Gene3D" id="1.10.10.10">
    <property type="entry name" value="Winged helix-like DNA-binding domain superfamily/Winged helix DNA-binding domain"/>
    <property type="match status" value="1"/>
</dbReference>
<comment type="caution">
    <text evidence="8">The sequence shown here is derived from an EMBL/GenBank/DDBJ whole genome shotgun (WGS) entry which is preliminary data.</text>
</comment>
<dbReference type="InterPro" id="IPR058922">
    <property type="entry name" value="WHD_DRP"/>
</dbReference>
<dbReference type="PANTHER" id="PTHR23155:SF1052">
    <property type="entry name" value="DISEASE RESISTANCE PROTEIN RPM1"/>
    <property type="match status" value="1"/>
</dbReference>
<dbReference type="SUPFAM" id="SSF52540">
    <property type="entry name" value="P-loop containing nucleoside triphosphate hydrolases"/>
    <property type="match status" value="1"/>
</dbReference>
<dbReference type="InterPro" id="IPR002182">
    <property type="entry name" value="NB-ARC"/>
</dbReference>
<evidence type="ECO:0000313" key="9">
    <source>
        <dbReference type="Proteomes" id="UP000257109"/>
    </source>
</evidence>
<keyword evidence="1" id="KW-0677">Repeat</keyword>
<reference evidence="8" key="1">
    <citation type="submission" date="2018-05" db="EMBL/GenBank/DDBJ databases">
        <title>Draft genome of Mucuna pruriens seed.</title>
        <authorList>
            <person name="Nnadi N.E."/>
            <person name="Vos R."/>
            <person name="Hasami M.H."/>
            <person name="Devisetty U.K."/>
            <person name="Aguiy J.C."/>
        </authorList>
    </citation>
    <scope>NUCLEOTIDE SEQUENCE [LARGE SCALE GENOMIC DNA]</scope>
    <source>
        <strain evidence="8">JCA_2017</strain>
    </source>
</reference>
<evidence type="ECO:0000259" key="5">
    <source>
        <dbReference type="Pfam" id="PF18052"/>
    </source>
</evidence>
<dbReference type="GO" id="GO:0098542">
    <property type="term" value="P:defense response to other organism"/>
    <property type="evidence" value="ECO:0007669"/>
    <property type="project" value="TreeGrafter"/>
</dbReference>
<dbReference type="Gene3D" id="1.10.8.430">
    <property type="entry name" value="Helical domain of apoptotic protease-activating factors"/>
    <property type="match status" value="1"/>
</dbReference>
<dbReference type="InterPro" id="IPR042197">
    <property type="entry name" value="Apaf_helical"/>
</dbReference>
<dbReference type="InterPro" id="IPR041118">
    <property type="entry name" value="Rx_N"/>
</dbReference>
<dbReference type="PANTHER" id="PTHR23155">
    <property type="entry name" value="DISEASE RESISTANCE PROTEIN RP"/>
    <property type="match status" value="1"/>
</dbReference>
<protein>
    <submittedName>
        <fullName evidence="8">Disease resistance protein RPM1</fullName>
    </submittedName>
</protein>
<dbReference type="CDD" id="cd14798">
    <property type="entry name" value="RX-CC_like"/>
    <property type="match status" value="1"/>
</dbReference>
<keyword evidence="2" id="KW-0547">Nucleotide-binding</keyword>
<evidence type="ECO:0000256" key="2">
    <source>
        <dbReference type="ARBA" id="ARBA00022741"/>
    </source>
</evidence>
<feature type="domain" description="Disease resistance protein winged helix" evidence="6">
    <location>
        <begin position="457"/>
        <end position="528"/>
    </location>
</feature>
<feature type="domain" description="Disease resistance R13L4/SHOC-2-like LRR" evidence="7">
    <location>
        <begin position="576"/>
        <end position="892"/>
    </location>
</feature>
<dbReference type="InterPro" id="IPR032675">
    <property type="entry name" value="LRR_dom_sf"/>
</dbReference>
<organism evidence="8 9">
    <name type="scientific">Mucuna pruriens</name>
    <name type="common">Velvet bean</name>
    <name type="synonym">Dolichos pruriens</name>
    <dbReference type="NCBI Taxonomy" id="157652"/>
    <lineage>
        <taxon>Eukaryota</taxon>
        <taxon>Viridiplantae</taxon>
        <taxon>Streptophyta</taxon>
        <taxon>Embryophyta</taxon>
        <taxon>Tracheophyta</taxon>
        <taxon>Spermatophyta</taxon>
        <taxon>Magnoliopsida</taxon>
        <taxon>eudicotyledons</taxon>
        <taxon>Gunneridae</taxon>
        <taxon>Pentapetalae</taxon>
        <taxon>rosids</taxon>
        <taxon>fabids</taxon>
        <taxon>Fabales</taxon>
        <taxon>Fabaceae</taxon>
        <taxon>Papilionoideae</taxon>
        <taxon>50 kb inversion clade</taxon>
        <taxon>NPAAA clade</taxon>
        <taxon>indigoferoid/millettioid clade</taxon>
        <taxon>Phaseoleae</taxon>
        <taxon>Mucuna</taxon>
    </lineage>
</organism>